<gene>
    <name evidence="1" type="ORF">BpHYR1_005080</name>
</gene>
<proteinExistence type="predicted"/>
<dbReference type="Pfam" id="PF10712">
    <property type="entry name" value="NAD-GH"/>
    <property type="match status" value="1"/>
</dbReference>
<organism evidence="1 2">
    <name type="scientific">Brachionus plicatilis</name>
    <name type="common">Marine rotifer</name>
    <name type="synonym">Brachionus muelleri</name>
    <dbReference type="NCBI Taxonomy" id="10195"/>
    <lineage>
        <taxon>Eukaryota</taxon>
        <taxon>Metazoa</taxon>
        <taxon>Spiralia</taxon>
        <taxon>Gnathifera</taxon>
        <taxon>Rotifera</taxon>
        <taxon>Eurotatoria</taxon>
        <taxon>Monogononta</taxon>
        <taxon>Pseudotrocha</taxon>
        <taxon>Ploima</taxon>
        <taxon>Brachionidae</taxon>
        <taxon>Brachionus</taxon>
    </lineage>
</organism>
<protein>
    <submittedName>
        <fullName evidence="1">NAD-specific glutamate dehydrogenase</fullName>
    </submittedName>
</protein>
<dbReference type="EMBL" id="REGN01000765">
    <property type="protein sequence ID" value="RNA39295.1"/>
    <property type="molecule type" value="Genomic_DNA"/>
</dbReference>
<sequence>MLAWADADKVRLARSQAVRRRRRARLFESVVEVFAAEVSVAGSGLDLEYAVLDGQYGHVEGAAAQVKDEDVFFAGAFFVKAVGDGGRGRLVDYAEHVEAGDGARVLGRLTLRVVEVGGHGDHCVRDLFAQIGLGGLLHFGEHHGRDLLGRERLCFALELDLDFGTGGVVDDGKGPVLHVGLDLGVRELAAD</sequence>
<dbReference type="Proteomes" id="UP000276133">
    <property type="component" value="Unassembled WGS sequence"/>
</dbReference>
<accession>A0A3M7SUB7</accession>
<reference evidence="1 2" key="1">
    <citation type="journal article" date="2018" name="Sci. Rep.">
        <title>Genomic signatures of local adaptation to the degree of environmental predictability in rotifers.</title>
        <authorList>
            <person name="Franch-Gras L."/>
            <person name="Hahn C."/>
            <person name="Garcia-Roger E.M."/>
            <person name="Carmona M.J."/>
            <person name="Serra M."/>
            <person name="Gomez A."/>
        </authorList>
    </citation>
    <scope>NUCLEOTIDE SEQUENCE [LARGE SCALE GENOMIC DNA]</scope>
    <source>
        <strain evidence="1">HYR1</strain>
    </source>
</reference>
<dbReference type="OrthoDB" id="2017405at2759"/>
<evidence type="ECO:0000313" key="2">
    <source>
        <dbReference type="Proteomes" id="UP000276133"/>
    </source>
</evidence>
<dbReference type="InterPro" id="IPR019651">
    <property type="entry name" value="Glutamate_DH_NAD-spec"/>
</dbReference>
<name>A0A3M7SUB7_BRAPC</name>
<dbReference type="AlphaFoldDB" id="A0A3M7SUB7"/>
<evidence type="ECO:0000313" key="1">
    <source>
        <dbReference type="EMBL" id="RNA39295.1"/>
    </source>
</evidence>
<dbReference type="STRING" id="10195.A0A3M7SUB7"/>
<keyword evidence="2" id="KW-1185">Reference proteome</keyword>
<comment type="caution">
    <text evidence="1">The sequence shown here is derived from an EMBL/GenBank/DDBJ whole genome shotgun (WGS) entry which is preliminary data.</text>
</comment>